<comment type="caution">
    <text evidence="1">The sequence shown here is derived from an EMBL/GenBank/DDBJ whole genome shotgun (WGS) entry which is preliminary data.</text>
</comment>
<dbReference type="Proteomes" id="UP000805193">
    <property type="component" value="Unassembled WGS sequence"/>
</dbReference>
<gene>
    <name evidence="1" type="ORF">HPB47_015162</name>
</gene>
<keyword evidence="2" id="KW-1185">Reference proteome</keyword>
<protein>
    <submittedName>
        <fullName evidence="1">Uncharacterized protein</fullName>
    </submittedName>
</protein>
<sequence length="126" mass="14091">MATSELCALCSDSMPNDGRYLKCDECAKVYHLGKKCSEYDSLVESSKSHDNVIKELQTEMSTLRSVLAEQAKEIQQLKSNQNDTDQTNRLPNLEIHGIPFNSNEKVADIMTDLAGKLKIAFQPAHM</sequence>
<name>A0AC60QU78_IXOPE</name>
<dbReference type="EMBL" id="JABSTQ010003715">
    <property type="protein sequence ID" value="KAG0443221.1"/>
    <property type="molecule type" value="Genomic_DNA"/>
</dbReference>
<evidence type="ECO:0000313" key="1">
    <source>
        <dbReference type="EMBL" id="KAG0443221.1"/>
    </source>
</evidence>
<organism evidence="1 2">
    <name type="scientific">Ixodes persulcatus</name>
    <name type="common">Taiga tick</name>
    <dbReference type="NCBI Taxonomy" id="34615"/>
    <lineage>
        <taxon>Eukaryota</taxon>
        <taxon>Metazoa</taxon>
        <taxon>Ecdysozoa</taxon>
        <taxon>Arthropoda</taxon>
        <taxon>Chelicerata</taxon>
        <taxon>Arachnida</taxon>
        <taxon>Acari</taxon>
        <taxon>Parasitiformes</taxon>
        <taxon>Ixodida</taxon>
        <taxon>Ixodoidea</taxon>
        <taxon>Ixodidae</taxon>
        <taxon>Ixodinae</taxon>
        <taxon>Ixodes</taxon>
    </lineage>
</organism>
<reference evidence="1 2" key="1">
    <citation type="journal article" date="2020" name="Cell">
        <title>Large-Scale Comparative Analyses of Tick Genomes Elucidate Their Genetic Diversity and Vector Capacities.</title>
        <authorList>
            <consortium name="Tick Genome and Microbiome Consortium (TIGMIC)"/>
            <person name="Jia N."/>
            <person name="Wang J."/>
            <person name="Shi W."/>
            <person name="Du L."/>
            <person name="Sun Y."/>
            <person name="Zhan W."/>
            <person name="Jiang J.F."/>
            <person name="Wang Q."/>
            <person name="Zhang B."/>
            <person name="Ji P."/>
            <person name="Bell-Sakyi L."/>
            <person name="Cui X.M."/>
            <person name="Yuan T.T."/>
            <person name="Jiang B.G."/>
            <person name="Yang W.F."/>
            <person name="Lam T.T."/>
            <person name="Chang Q.C."/>
            <person name="Ding S.J."/>
            <person name="Wang X.J."/>
            <person name="Zhu J.G."/>
            <person name="Ruan X.D."/>
            <person name="Zhao L."/>
            <person name="Wei J.T."/>
            <person name="Ye R.Z."/>
            <person name="Que T.C."/>
            <person name="Du C.H."/>
            <person name="Zhou Y.H."/>
            <person name="Cheng J.X."/>
            <person name="Dai P.F."/>
            <person name="Guo W.B."/>
            <person name="Han X.H."/>
            <person name="Huang E.J."/>
            <person name="Li L.F."/>
            <person name="Wei W."/>
            <person name="Gao Y.C."/>
            <person name="Liu J.Z."/>
            <person name="Shao H.Z."/>
            <person name="Wang X."/>
            <person name="Wang C.C."/>
            <person name="Yang T.C."/>
            <person name="Huo Q.B."/>
            <person name="Li W."/>
            <person name="Chen H.Y."/>
            <person name="Chen S.E."/>
            <person name="Zhou L.G."/>
            <person name="Ni X.B."/>
            <person name="Tian J.H."/>
            <person name="Sheng Y."/>
            <person name="Liu T."/>
            <person name="Pan Y.S."/>
            <person name="Xia L.Y."/>
            <person name="Li J."/>
            <person name="Zhao F."/>
            <person name="Cao W.C."/>
        </authorList>
    </citation>
    <scope>NUCLEOTIDE SEQUENCE [LARGE SCALE GENOMIC DNA]</scope>
    <source>
        <strain evidence="1">Iper-2018</strain>
    </source>
</reference>
<accession>A0AC60QU78</accession>
<proteinExistence type="predicted"/>
<feature type="non-terminal residue" evidence="1">
    <location>
        <position position="126"/>
    </location>
</feature>
<evidence type="ECO:0000313" key="2">
    <source>
        <dbReference type="Proteomes" id="UP000805193"/>
    </source>
</evidence>